<dbReference type="EMBL" id="JAEOAH010000028">
    <property type="protein sequence ID" value="MBK3496329.1"/>
    <property type="molecule type" value="Genomic_DNA"/>
</dbReference>
<comment type="caution">
    <text evidence="1">The sequence shown here is derived from an EMBL/GenBank/DDBJ whole genome shotgun (WGS) entry which is preliminary data.</text>
</comment>
<evidence type="ECO:0000313" key="1">
    <source>
        <dbReference type="EMBL" id="MBK3496329.1"/>
    </source>
</evidence>
<proteinExistence type="predicted"/>
<evidence type="ECO:0000313" key="2">
    <source>
        <dbReference type="Proteomes" id="UP000618943"/>
    </source>
</evidence>
<gene>
    <name evidence="1" type="ORF">JFL43_15965</name>
</gene>
<accession>A0ABS1HA75</accession>
<dbReference type="RefSeq" id="WP_200749802.1">
    <property type="nucleotide sequence ID" value="NZ_JAEOAH010000028.1"/>
</dbReference>
<keyword evidence="2" id="KW-1185">Reference proteome</keyword>
<dbReference type="PROSITE" id="PS51257">
    <property type="entry name" value="PROKAR_LIPOPROTEIN"/>
    <property type="match status" value="1"/>
</dbReference>
<dbReference type="Proteomes" id="UP000618943">
    <property type="component" value="Unassembled WGS sequence"/>
</dbReference>
<organism evidence="1 2">
    <name type="scientific">Viridibacillus soli</name>
    <dbReference type="NCBI Taxonomy" id="2798301"/>
    <lineage>
        <taxon>Bacteria</taxon>
        <taxon>Bacillati</taxon>
        <taxon>Bacillota</taxon>
        <taxon>Bacilli</taxon>
        <taxon>Bacillales</taxon>
        <taxon>Caryophanaceae</taxon>
        <taxon>Viridibacillus</taxon>
    </lineage>
</organism>
<name>A0ABS1HA75_9BACL</name>
<protein>
    <submittedName>
        <fullName evidence="1">Membrane lipoprotein lipid attachment site-containing protein</fullName>
    </submittedName>
</protein>
<sequence>MKKMIMVLGGVLLLASCNTKTTTVTEVAHEVTGGINAEIIPFDFKETTAEADLIAHLTIRNQVEEAKVVKGRSIPYTLFNAEVKEVYKGEVTTKEIVIKQEGDSEWVVNNSKLFEAGEEYILFLKKTAEIRGDFWIIGAETGTFRVLDQDTVAKLLMPIAELKDIEVVASKRDPKVDSLIDELNDNGKEIQMINKDKLIGKIKAEENGKKDN</sequence>
<keyword evidence="1" id="KW-0449">Lipoprotein</keyword>
<reference evidence="1 2" key="1">
    <citation type="submission" date="2020-12" db="EMBL/GenBank/DDBJ databases">
        <title>YIM B01967 draft genome.</title>
        <authorList>
            <person name="Yan X."/>
        </authorList>
    </citation>
    <scope>NUCLEOTIDE SEQUENCE [LARGE SCALE GENOMIC DNA]</scope>
    <source>
        <strain evidence="1 2">YIM B01967</strain>
    </source>
</reference>